<dbReference type="Proteomes" id="UP001529510">
    <property type="component" value="Unassembled WGS sequence"/>
</dbReference>
<evidence type="ECO:0000256" key="1">
    <source>
        <dbReference type="SAM" id="MobiDB-lite"/>
    </source>
</evidence>
<protein>
    <submittedName>
        <fullName evidence="2">Uncharacterized protein</fullName>
    </submittedName>
</protein>
<evidence type="ECO:0000313" key="2">
    <source>
        <dbReference type="EMBL" id="KAL0153458.1"/>
    </source>
</evidence>
<evidence type="ECO:0000313" key="3">
    <source>
        <dbReference type="Proteomes" id="UP001529510"/>
    </source>
</evidence>
<comment type="caution">
    <text evidence="2">The sequence shown here is derived from an EMBL/GenBank/DDBJ whole genome shotgun (WGS) entry which is preliminary data.</text>
</comment>
<feature type="region of interest" description="Disordered" evidence="1">
    <location>
        <begin position="65"/>
        <end position="115"/>
    </location>
</feature>
<dbReference type="AlphaFoldDB" id="A0ABD0MTV4"/>
<keyword evidence="3" id="KW-1185">Reference proteome</keyword>
<gene>
    <name evidence="2" type="ORF">M9458_051238</name>
</gene>
<sequence length="115" mass="12247">MQFLLLKSITSNYVTGQQRKSLAAGDAAVQSAAGDSPWHLEMPQEVPLRDADAAVAFGDAAVAAPAGEKPRHLEMPPEVPLPQFEPAPAAPSPACGPNETPADSADRTERRRWFT</sequence>
<feature type="compositionally biased region" description="Pro residues" evidence="1">
    <location>
        <begin position="77"/>
        <end position="91"/>
    </location>
</feature>
<organism evidence="2 3">
    <name type="scientific">Cirrhinus mrigala</name>
    <name type="common">Mrigala</name>
    <dbReference type="NCBI Taxonomy" id="683832"/>
    <lineage>
        <taxon>Eukaryota</taxon>
        <taxon>Metazoa</taxon>
        <taxon>Chordata</taxon>
        <taxon>Craniata</taxon>
        <taxon>Vertebrata</taxon>
        <taxon>Euteleostomi</taxon>
        <taxon>Actinopterygii</taxon>
        <taxon>Neopterygii</taxon>
        <taxon>Teleostei</taxon>
        <taxon>Ostariophysi</taxon>
        <taxon>Cypriniformes</taxon>
        <taxon>Cyprinidae</taxon>
        <taxon>Labeoninae</taxon>
        <taxon>Labeonini</taxon>
        <taxon>Cirrhinus</taxon>
    </lineage>
</organism>
<dbReference type="EMBL" id="JAMKFB020000103">
    <property type="protein sequence ID" value="KAL0153458.1"/>
    <property type="molecule type" value="Genomic_DNA"/>
</dbReference>
<proteinExistence type="predicted"/>
<name>A0ABD0MTV4_CIRMR</name>
<feature type="compositionally biased region" description="Basic and acidic residues" evidence="1">
    <location>
        <begin position="104"/>
        <end position="115"/>
    </location>
</feature>
<reference evidence="2 3" key="1">
    <citation type="submission" date="2024-05" db="EMBL/GenBank/DDBJ databases">
        <title>Genome sequencing and assembly of Indian major carp, Cirrhinus mrigala (Hamilton, 1822).</title>
        <authorList>
            <person name="Mohindra V."/>
            <person name="Chowdhury L.M."/>
            <person name="Lal K."/>
            <person name="Jena J.K."/>
        </authorList>
    </citation>
    <scope>NUCLEOTIDE SEQUENCE [LARGE SCALE GENOMIC DNA]</scope>
    <source>
        <strain evidence="2">CM1030</strain>
        <tissue evidence="2">Blood</tissue>
    </source>
</reference>
<accession>A0ABD0MTV4</accession>